<feature type="transmembrane region" description="Helical" evidence="1">
    <location>
        <begin position="12"/>
        <end position="34"/>
    </location>
</feature>
<gene>
    <name evidence="2" type="ORF">KKP3000_000726</name>
</gene>
<comment type="caution">
    <text evidence="2">The sequence shown here is derived from an EMBL/GenBank/DDBJ whole genome shotgun (WGS) entry which is preliminary data.</text>
</comment>
<feature type="transmembrane region" description="Helical" evidence="1">
    <location>
        <begin position="86"/>
        <end position="108"/>
    </location>
</feature>
<evidence type="ECO:0000313" key="3">
    <source>
        <dbReference type="Proteomes" id="UP001579974"/>
    </source>
</evidence>
<reference evidence="2 3" key="1">
    <citation type="journal article" date="2024" name="Int. J. Mol. Sci.">
        <title>Exploration of Alicyclobacillus spp. Genome in Search of Antibiotic Resistance.</title>
        <authorList>
            <person name="Bucka-Kolendo J."/>
            <person name="Kiousi D.E."/>
            <person name="Dekowska A."/>
            <person name="Mikolajczuk-Szczyrba A."/>
            <person name="Karadedos D.M."/>
            <person name="Michael P."/>
            <person name="Galanis A."/>
            <person name="Sokolowska B."/>
        </authorList>
    </citation>
    <scope>NUCLEOTIDE SEQUENCE [LARGE SCALE GENOMIC DNA]</scope>
    <source>
        <strain evidence="2 3">KKP 3000</strain>
    </source>
</reference>
<accession>A0ABV5AI91</accession>
<organism evidence="2 3">
    <name type="scientific">Alicyclobacillus fastidiosus</name>
    <dbReference type="NCBI Taxonomy" id="392011"/>
    <lineage>
        <taxon>Bacteria</taxon>
        <taxon>Bacillati</taxon>
        <taxon>Bacillota</taxon>
        <taxon>Bacilli</taxon>
        <taxon>Bacillales</taxon>
        <taxon>Alicyclobacillaceae</taxon>
        <taxon>Alicyclobacillus</taxon>
    </lineage>
</organism>
<feature type="transmembrane region" description="Helical" evidence="1">
    <location>
        <begin position="41"/>
        <end position="66"/>
    </location>
</feature>
<keyword evidence="1" id="KW-0472">Membrane</keyword>
<name>A0ABV5AI91_9BACL</name>
<keyword evidence="1" id="KW-1133">Transmembrane helix</keyword>
<dbReference type="EMBL" id="JBDXSU010000015">
    <property type="protein sequence ID" value="MFB5191937.1"/>
    <property type="molecule type" value="Genomic_DNA"/>
</dbReference>
<evidence type="ECO:0000313" key="2">
    <source>
        <dbReference type="EMBL" id="MFB5191937.1"/>
    </source>
</evidence>
<protein>
    <submittedName>
        <fullName evidence="2">Uncharacterized protein</fullName>
    </submittedName>
</protein>
<dbReference type="RefSeq" id="WP_275475049.1">
    <property type="nucleotide sequence ID" value="NZ_CP162940.1"/>
</dbReference>
<dbReference type="Proteomes" id="UP001579974">
    <property type="component" value="Unassembled WGS sequence"/>
</dbReference>
<evidence type="ECO:0000256" key="1">
    <source>
        <dbReference type="SAM" id="Phobius"/>
    </source>
</evidence>
<keyword evidence="3" id="KW-1185">Reference proteome</keyword>
<sequence length="110" mass="11808">MKGLLKAVLLRLGIGLCVSVIAIIASLVTSKWYIADRWLGLFGIIVIALGALPFVGGSGAATQTAWLRPQSYMEQFKESHGFASSWTATAFLIGLPNLIVAIIVYRLVAM</sequence>
<keyword evidence="1" id="KW-0812">Transmembrane</keyword>
<proteinExistence type="predicted"/>